<gene>
    <name evidence="2" type="ORF">EANT1437_LOCUS7081</name>
</gene>
<keyword evidence="1" id="KW-0472">Membrane</keyword>
<dbReference type="EMBL" id="HBHI01013816">
    <property type="protein sequence ID" value="CAD9671538.1"/>
    <property type="molecule type" value="Transcribed_RNA"/>
</dbReference>
<organism evidence="2">
    <name type="scientific">Eucampia antarctica</name>
    <dbReference type="NCBI Taxonomy" id="49252"/>
    <lineage>
        <taxon>Eukaryota</taxon>
        <taxon>Sar</taxon>
        <taxon>Stramenopiles</taxon>
        <taxon>Ochrophyta</taxon>
        <taxon>Bacillariophyta</taxon>
        <taxon>Mediophyceae</taxon>
        <taxon>Biddulphiophycidae</taxon>
        <taxon>Hemiaulales</taxon>
        <taxon>Hemiaulaceae</taxon>
        <taxon>Eucampia</taxon>
    </lineage>
</organism>
<evidence type="ECO:0000313" key="2">
    <source>
        <dbReference type="EMBL" id="CAD9671538.1"/>
    </source>
</evidence>
<keyword evidence="1" id="KW-1133">Transmembrane helix</keyword>
<name>A0A7S2RHW2_9STRA</name>
<reference evidence="2" key="1">
    <citation type="submission" date="2021-01" db="EMBL/GenBank/DDBJ databases">
        <authorList>
            <person name="Corre E."/>
            <person name="Pelletier E."/>
            <person name="Niang G."/>
            <person name="Scheremetjew M."/>
            <person name="Finn R."/>
            <person name="Kale V."/>
            <person name="Holt S."/>
            <person name="Cochrane G."/>
            <person name="Meng A."/>
            <person name="Brown T."/>
            <person name="Cohen L."/>
        </authorList>
    </citation>
    <scope>NUCLEOTIDE SEQUENCE</scope>
    <source>
        <strain evidence="2">CCMP1452</strain>
    </source>
</reference>
<protein>
    <recommendedName>
        <fullName evidence="3">Transmembrane protein</fullName>
    </recommendedName>
</protein>
<evidence type="ECO:0008006" key="3">
    <source>
        <dbReference type="Google" id="ProtNLM"/>
    </source>
</evidence>
<proteinExistence type="predicted"/>
<dbReference type="AlphaFoldDB" id="A0A7S2RHW2"/>
<accession>A0A7S2RHW2</accession>
<evidence type="ECO:0000256" key="1">
    <source>
        <dbReference type="SAM" id="Phobius"/>
    </source>
</evidence>
<sequence length="107" mass="12214">MDFSTENVESMEETRHKMSSSKFTTTYSFVADENIRKFDSTNHLPHFQSTNTTFLFRPQMTTTATSTRMTIPTMVTMQISAALFFAVILHLDILSSSLMKISLLPSY</sequence>
<feature type="transmembrane region" description="Helical" evidence="1">
    <location>
        <begin position="75"/>
        <end position="94"/>
    </location>
</feature>
<keyword evidence="1" id="KW-0812">Transmembrane</keyword>